<keyword evidence="3" id="KW-1185">Reference proteome</keyword>
<evidence type="ECO:0000256" key="1">
    <source>
        <dbReference type="SAM" id="SignalP"/>
    </source>
</evidence>
<reference evidence="2 3" key="1">
    <citation type="submission" date="2019-08" db="EMBL/GenBank/DDBJ databases">
        <title>Bioinformatics analysis of the strain L3 and L5.</title>
        <authorList>
            <person name="Li X."/>
        </authorList>
    </citation>
    <scope>NUCLEOTIDE SEQUENCE [LARGE SCALE GENOMIC DNA]</scope>
    <source>
        <strain evidence="2 3">L3</strain>
    </source>
</reference>
<comment type="caution">
    <text evidence="2">The sequence shown here is derived from an EMBL/GenBank/DDBJ whole genome shotgun (WGS) entry which is preliminary data.</text>
</comment>
<gene>
    <name evidence="2" type="ORF">F0A16_02890</name>
</gene>
<proteinExistence type="predicted"/>
<keyword evidence="1" id="KW-0732">Signal</keyword>
<feature type="chain" id="PRO_5024978131" evidence="1">
    <location>
        <begin position="28"/>
        <end position="104"/>
    </location>
</feature>
<sequence length="104" mass="11018">MTTTQVIPMTKIFAAMLCSMVMTFAFAYADQPVQAGAASHTFTQEIQFEGQCPEVAEFSALTADDGRMLAQGCCKVCRAGKACGNSCISRSYTCHQPPGCACDG</sequence>
<dbReference type="Proteomes" id="UP000466024">
    <property type="component" value="Unassembled WGS sequence"/>
</dbReference>
<name>A0A640WJN9_9GAMM</name>
<evidence type="ECO:0000313" key="3">
    <source>
        <dbReference type="Proteomes" id="UP000466024"/>
    </source>
</evidence>
<accession>A0A640WJN9</accession>
<evidence type="ECO:0000313" key="2">
    <source>
        <dbReference type="EMBL" id="KAA0020751.1"/>
    </source>
</evidence>
<organism evidence="2 3">
    <name type="scientific">Salinicola corii</name>
    <dbReference type="NCBI Taxonomy" id="2606937"/>
    <lineage>
        <taxon>Bacteria</taxon>
        <taxon>Pseudomonadati</taxon>
        <taxon>Pseudomonadota</taxon>
        <taxon>Gammaproteobacteria</taxon>
        <taxon>Oceanospirillales</taxon>
        <taxon>Halomonadaceae</taxon>
        <taxon>Salinicola</taxon>
    </lineage>
</organism>
<feature type="signal peptide" evidence="1">
    <location>
        <begin position="1"/>
        <end position="27"/>
    </location>
</feature>
<protein>
    <submittedName>
        <fullName evidence="2">Uncharacterized protein</fullName>
    </submittedName>
</protein>
<dbReference type="EMBL" id="VTPX01000001">
    <property type="protein sequence ID" value="KAA0020751.1"/>
    <property type="molecule type" value="Genomic_DNA"/>
</dbReference>
<dbReference type="RefSeq" id="WP_149433871.1">
    <property type="nucleotide sequence ID" value="NZ_VTPX01000001.1"/>
</dbReference>
<dbReference type="AlphaFoldDB" id="A0A640WJN9"/>